<dbReference type="Pfam" id="PF04359">
    <property type="entry name" value="DUF493"/>
    <property type="match status" value="1"/>
</dbReference>
<dbReference type="PANTHER" id="PTHR38036">
    <property type="entry name" value="UPF0250 PROTEIN YBED"/>
    <property type="match status" value="1"/>
</dbReference>
<accession>A0A5R9GW73</accession>
<comment type="similarity">
    <text evidence="1">Belongs to the UPF0250 family.</text>
</comment>
<dbReference type="GO" id="GO:0005829">
    <property type="term" value="C:cytosol"/>
    <property type="evidence" value="ECO:0007669"/>
    <property type="project" value="TreeGrafter"/>
</dbReference>
<name>A0A5R9GW73_9PROT</name>
<dbReference type="AlphaFoldDB" id="A0A5R9GW73"/>
<dbReference type="SUPFAM" id="SSF117991">
    <property type="entry name" value="YbeD/HP0495-like"/>
    <property type="match status" value="1"/>
</dbReference>
<sequence>MTATTTSRIIGAMNHDHNDSPLTFPCRFPIKVMGINSELFSQQMAAIARSHITDIQESDIHTTSSRTAKYLSVSITVTADSREQLDNLYRAFNGHPDVRMVL</sequence>
<reference evidence="2 3" key="1">
    <citation type="journal article" date="2019" name="Appl. Environ. Microbiol.">
        <title>Environmental Evidence and Genomic Insight of Iron-oxidizing Bacteria Preference Towards More Corrosion Resistant Stainless Steel at Higher Salinities.</title>
        <authorList>
            <person name="Garrison C.E."/>
            <person name="Price K.A."/>
            <person name="Field E.K."/>
        </authorList>
    </citation>
    <scope>NUCLEOTIDE SEQUENCE [LARGE SCALE GENOMIC DNA]</scope>
    <source>
        <strain evidence="2 3">P3</strain>
    </source>
</reference>
<dbReference type="InterPro" id="IPR007454">
    <property type="entry name" value="UPF0250_YbeD-like"/>
</dbReference>
<dbReference type="HAMAP" id="MF_00659">
    <property type="entry name" value="UPF0250"/>
    <property type="match status" value="1"/>
</dbReference>
<evidence type="ECO:0000256" key="1">
    <source>
        <dbReference type="ARBA" id="ARBA00008460"/>
    </source>
</evidence>
<evidence type="ECO:0000313" key="3">
    <source>
        <dbReference type="Proteomes" id="UP000306585"/>
    </source>
</evidence>
<dbReference type="Proteomes" id="UP000306585">
    <property type="component" value="Unassembled WGS sequence"/>
</dbReference>
<comment type="caution">
    <text evidence="2">The sequence shown here is derived from an EMBL/GenBank/DDBJ whole genome shotgun (WGS) entry which is preliminary data.</text>
</comment>
<dbReference type="OrthoDB" id="9793424at2"/>
<dbReference type="PANTHER" id="PTHR38036:SF1">
    <property type="entry name" value="UPF0250 PROTEIN YBED"/>
    <property type="match status" value="1"/>
</dbReference>
<dbReference type="InterPro" id="IPR027471">
    <property type="entry name" value="YbeD-like_sf"/>
</dbReference>
<gene>
    <name evidence="2" type="ORF">FEF65_01150</name>
</gene>
<dbReference type="RefSeq" id="WP_138237940.1">
    <property type="nucleotide sequence ID" value="NZ_VBRY01000001.1"/>
</dbReference>
<dbReference type="EMBL" id="VBRY01000001">
    <property type="protein sequence ID" value="TLS69125.1"/>
    <property type="molecule type" value="Genomic_DNA"/>
</dbReference>
<keyword evidence="3" id="KW-1185">Reference proteome</keyword>
<evidence type="ECO:0000313" key="2">
    <source>
        <dbReference type="EMBL" id="TLS69125.1"/>
    </source>
</evidence>
<protein>
    <submittedName>
        <fullName evidence="2">DUF493 domain-containing protein</fullName>
    </submittedName>
</protein>
<organism evidence="2 3">
    <name type="scientific">Mariprofundus erugo</name>
    <dbReference type="NCBI Taxonomy" id="2528639"/>
    <lineage>
        <taxon>Bacteria</taxon>
        <taxon>Pseudomonadati</taxon>
        <taxon>Pseudomonadota</taxon>
        <taxon>Candidatius Mariprofundia</taxon>
        <taxon>Mariprofundales</taxon>
        <taxon>Mariprofundaceae</taxon>
        <taxon>Mariprofundus</taxon>
    </lineage>
</organism>
<dbReference type="Gene3D" id="3.30.70.260">
    <property type="match status" value="1"/>
</dbReference>
<proteinExistence type="inferred from homology"/>